<dbReference type="InterPro" id="IPR055568">
    <property type="entry name" value="DUF7144"/>
</dbReference>
<organism evidence="4 5">
    <name type="scientific">Streptomyces netropsis</name>
    <name type="common">Streptoverticillium netropsis</name>
    <dbReference type="NCBI Taxonomy" id="55404"/>
    <lineage>
        <taxon>Bacteria</taxon>
        <taxon>Bacillati</taxon>
        <taxon>Actinomycetota</taxon>
        <taxon>Actinomycetes</taxon>
        <taxon>Kitasatosporales</taxon>
        <taxon>Streptomycetaceae</taxon>
        <taxon>Streptomyces</taxon>
    </lineage>
</organism>
<protein>
    <submittedName>
        <fullName evidence="4">Vacuolar-type H+-ATPase subunit I/STV1</fullName>
    </submittedName>
</protein>
<evidence type="ECO:0000256" key="1">
    <source>
        <dbReference type="SAM" id="MobiDB-lite"/>
    </source>
</evidence>
<dbReference type="RefSeq" id="WP_184736102.1">
    <property type="nucleotide sequence ID" value="NZ_BMRW01000007.1"/>
</dbReference>
<keyword evidence="2" id="KW-1133">Transmembrane helix</keyword>
<name>A0A7W7LEC0_STRNE</name>
<evidence type="ECO:0000313" key="4">
    <source>
        <dbReference type="EMBL" id="MBB4888479.1"/>
    </source>
</evidence>
<accession>A0A7W7LEC0</accession>
<reference evidence="4 5" key="1">
    <citation type="submission" date="2020-08" db="EMBL/GenBank/DDBJ databases">
        <title>Genomic Encyclopedia of Type Strains, Phase III (KMG-III): the genomes of soil and plant-associated and newly described type strains.</title>
        <authorList>
            <person name="Whitman W."/>
        </authorList>
    </citation>
    <scope>NUCLEOTIDE SEQUENCE [LARGE SCALE GENOMIC DNA]</scope>
    <source>
        <strain evidence="4 5">CECT 3265</strain>
    </source>
</reference>
<proteinExistence type="predicted"/>
<feature type="region of interest" description="Disordered" evidence="1">
    <location>
        <begin position="1"/>
        <end position="22"/>
    </location>
</feature>
<evidence type="ECO:0000256" key="2">
    <source>
        <dbReference type="SAM" id="Phobius"/>
    </source>
</evidence>
<keyword evidence="2" id="KW-0812">Transmembrane</keyword>
<feature type="transmembrane region" description="Helical" evidence="2">
    <location>
        <begin position="69"/>
        <end position="88"/>
    </location>
</feature>
<evidence type="ECO:0000313" key="5">
    <source>
        <dbReference type="Proteomes" id="UP000556436"/>
    </source>
</evidence>
<gene>
    <name evidence="4" type="ORF">FHS38_004548</name>
</gene>
<feature type="transmembrane region" description="Helical" evidence="2">
    <location>
        <begin position="28"/>
        <end position="49"/>
    </location>
</feature>
<feature type="transmembrane region" description="Helical" evidence="2">
    <location>
        <begin position="93"/>
        <end position="112"/>
    </location>
</feature>
<feature type="transmembrane region" description="Helical" evidence="2">
    <location>
        <begin position="118"/>
        <end position="138"/>
    </location>
</feature>
<dbReference type="Pfam" id="PF23636">
    <property type="entry name" value="DUF7144"/>
    <property type="match status" value="1"/>
</dbReference>
<dbReference type="EMBL" id="JACHJG010000009">
    <property type="protein sequence ID" value="MBB4888479.1"/>
    <property type="molecule type" value="Genomic_DNA"/>
</dbReference>
<dbReference type="Proteomes" id="UP000556436">
    <property type="component" value="Unassembled WGS sequence"/>
</dbReference>
<keyword evidence="5" id="KW-1185">Reference proteome</keyword>
<evidence type="ECO:0000259" key="3">
    <source>
        <dbReference type="Pfam" id="PF23636"/>
    </source>
</evidence>
<dbReference type="AlphaFoldDB" id="A0A7W7LEC0"/>
<comment type="caution">
    <text evidence="4">The sequence shown here is derived from an EMBL/GenBank/DDBJ whole genome shotgun (WGS) entry which is preliminary data.</text>
</comment>
<sequence>MASDATGPRASHEHPSPWHASTSGTTNLAAALMIFGGVMAIFEGISAVAKDNLFVVTRHYVFEFSLAGWGWVHLILGVVLLVAGGAVIRGALWARFLGVTVAGLGAVANFLWLPYYPLWALVLIAVNILVIWALCAGMQREADAGRTT</sequence>
<feature type="domain" description="DUF7144" evidence="3">
    <location>
        <begin position="27"/>
        <end position="137"/>
    </location>
</feature>
<keyword evidence="2" id="KW-0472">Membrane</keyword>